<feature type="non-terminal residue" evidence="1">
    <location>
        <position position="54"/>
    </location>
</feature>
<feature type="non-terminal residue" evidence="1">
    <location>
        <position position="1"/>
    </location>
</feature>
<organism evidence="1">
    <name type="scientific">marine sediment metagenome</name>
    <dbReference type="NCBI Taxonomy" id="412755"/>
    <lineage>
        <taxon>unclassified sequences</taxon>
        <taxon>metagenomes</taxon>
        <taxon>ecological metagenomes</taxon>
    </lineage>
</organism>
<evidence type="ECO:0000313" key="1">
    <source>
        <dbReference type="EMBL" id="GAI69214.1"/>
    </source>
</evidence>
<reference evidence="1" key="1">
    <citation type="journal article" date="2014" name="Front. Microbiol.">
        <title>High frequency of phylogenetically diverse reductive dehalogenase-homologous genes in deep subseafloor sedimentary metagenomes.</title>
        <authorList>
            <person name="Kawai M."/>
            <person name="Futagami T."/>
            <person name="Toyoda A."/>
            <person name="Takaki Y."/>
            <person name="Nishi S."/>
            <person name="Hori S."/>
            <person name="Arai W."/>
            <person name="Tsubouchi T."/>
            <person name="Morono Y."/>
            <person name="Uchiyama I."/>
            <person name="Ito T."/>
            <person name="Fujiyama A."/>
            <person name="Inagaki F."/>
            <person name="Takami H."/>
        </authorList>
    </citation>
    <scope>NUCLEOTIDE SEQUENCE</scope>
    <source>
        <strain evidence="1">Expedition CK06-06</strain>
    </source>
</reference>
<sequence length="54" mass="6052">VWVFVSVSESGCFQVSLLEDFPVGGVLFLLSAHYRNPLDYNENSLEEATSSLER</sequence>
<gene>
    <name evidence="1" type="ORF">S06H3_66591</name>
</gene>
<protein>
    <submittedName>
        <fullName evidence="1">Uncharacterized protein</fullName>
    </submittedName>
</protein>
<dbReference type="EMBL" id="BARV01045471">
    <property type="protein sequence ID" value="GAI69214.1"/>
    <property type="molecule type" value="Genomic_DNA"/>
</dbReference>
<dbReference type="AlphaFoldDB" id="X1SN25"/>
<proteinExistence type="predicted"/>
<comment type="caution">
    <text evidence="1">The sequence shown here is derived from an EMBL/GenBank/DDBJ whole genome shotgun (WGS) entry which is preliminary data.</text>
</comment>
<accession>X1SN25</accession>
<name>X1SN25_9ZZZZ</name>